<feature type="compositionally biased region" description="Acidic residues" evidence="3">
    <location>
        <begin position="874"/>
        <end position="883"/>
    </location>
</feature>
<dbReference type="InterPro" id="IPR011990">
    <property type="entry name" value="TPR-like_helical_dom_sf"/>
</dbReference>
<evidence type="ECO:0000259" key="4">
    <source>
        <dbReference type="Pfam" id="PF17177"/>
    </source>
</evidence>
<evidence type="ECO:0000256" key="2">
    <source>
        <dbReference type="PROSITE-ProRule" id="PRU00708"/>
    </source>
</evidence>
<proteinExistence type="predicted"/>
<accession>A0A8S9UCQ0</accession>
<feature type="repeat" description="PPR" evidence="2">
    <location>
        <begin position="169"/>
        <end position="203"/>
    </location>
</feature>
<dbReference type="Pfam" id="PF17177">
    <property type="entry name" value="PPR_long"/>
    <property type="match status" value="1"/>
</dbReference>
<feature type="region of interest" description="Disordered" evidence="3">
    <location>
        <begin position="853"/>
        <end position="897"/>
    </location>
</feature>
<feature type="repeat" description="PPR" evidence="2">
    <location>
        <begin position="497"/>
        <end position="531"/>
    </location>
</feature>
<dbReference type="Gene3D" id="1.25.40.10">
    <property type="entry name" value="Tetratricopeptide repeat domain"/>
    <property type="match status" value="6"/>
</dbReference>
<dbReference type="Proteomes" id="UP000704712">
    <property type="component" value="Unassembled WGS sequence"/>
</dbReference>
<dbReference type="EMBL" id="JAACNO010001686">
    <property type="protein sequence ID" value="KAF4138330.1"/>
    <property type="molecule type" value="Genomic_DNA"/>
</dbReference>
<dbReference type="Pfam" id="PF13041">
    <property type="entry name" value="PPR_2"/>
    <property type="match status" value="2"/>
</dbReference>
<name>A0A8S9UCQ0_PHYIN</name>
<dbReference type="NCBIfam" id="TIGR00756">
    <property type="entry name" value="PPR"/>
    <property type="match status" value="3"/>
</dbReference>
<comment type="caution">
    <text evidence="5">The sequence shown here is derived from an EMBL/GenBank/DDBJ whole genome shotgun (WGS) entry which is preliminary data.</text>
</comment>
<dbReference type="InterPro" id="IPR033443">
    <property type="entry name" value="PROP1-like_PPR_dom"/>
</dbReference>
<evidence type="ECO:0000256" key="1">
    <source>
        <dbReference type="ARBA" id="ARBA00022737"/>
    </source>
</evidence>
<dbReference type="PANTHER" id="PTHR47447">
    <property type="entry name" value="OS03G0856100 PROTEIN"/>
    <property type="match status" value="1"/>
</dbReference>
<evidence type="ECO:0000313" key="6">
    <source>
        <dbReference type="Proteomes" id="UP000704712"/>
    </source>
</evidence>
<evidence type="ECO:0000313" key="5">
    <source>
        <dbReference type="EMBL" id="KAF4138330.1"/>
    </source>
</evidence>
<feature type="compositionally biased region" description="Polar residues" evidence="3">
    <location>
        <begin position="884"/>
        <end position="894"/>
    </location>
</feature>
<protein>
    <submittedName>
        <fullName evidence="5">Pentatricopeptide repeat domain</fullName>
    </submittedName>
</protein>
<dbReference type="InterPro" id="IPR002885">
    <property type="entry name" value="PPR_rpt"/>
</dbReference>
<feature type="repeat" description="PPR" evidence="2">
    <location>
        <begin position="651"/>
        <end position="685"/>
    </location>
</feature>
<dbReference type="AlphaFoldDB" id="A0A8S9UCQ0"/>
<organism evidence="5 6">
    <name type="scientific">Phytophthora infestans</name>
    <name type="common">Potato late blight agent</name>
    <name type="synonym">Botrytis infestans</name>
    <dbReference type="NCBI Taxonomy" id="4787"/>
    <lineage>
        <taxon>Eukaryota</taxon>
        <taxon>Sar</taxon>
        <taxon>Stramenopiles</taxon>
        <taxon>Oomycota</taxon>
        <taxon>Peronosporomycetes</taxon>
        <taxon>Peronosporales</taxon>
        <taxon>Peronosporaceae</taxon>
        <taxon>Phytophthora</taxon>
    </lineage>
</organism>
<evidence type="ECO:0000256" key="3">
    <source>
        <dbReference type="SAM" id="MobiDB-lite"/>
    </source>
</evidence>
<feature type="domain" description="PROP1-like PPR" evidence="4">
    <location>
        <begin position="98"/>
        <end position="275"/>
    </location>
</feature>
<dbReference type="PROSITE" id="PS51375">
    <property type="entry name" value="PPR"/>
    <property type="match status" value="4"/>
</dbReference>
<sequence length="1137" mass="128273">MVAEAKVMAFRRGMLRWIHSPTLASAIRASSRVSSLPAEGIHTRQLAVLASNDEQGDHQRALLGLTEASKLSWRLRAVVKDVEQSLPSERGRRFYNRRVVESLEQGDLNRAWAIVETLHQRHPDRAVLWPYTYNLLLRHYCRQQKTLMNANLTRILALLDVMVAHGCADQTSFEVAMAACSRARHLRSARHVLNKMEENGREPDARIYGFSINCCARKQGLVSTAEEYFDEMLATGVKPTILVVNSLLRVYSRGVGRSKVMLELVKRARDEFGLVPSTVTTRTMVYYLLCEGDVHNAVEYLRNVEKEFAPVGTIKLPVTRQVLNSLVDTCRQRGDWSSAEYVLSLVARIDKEDALVVETERDAQNTIQLEKLVANRDCKSPPIVWALDEQNWTRMTQTRQEDFFRNQSQKQNLERAEERMHLRASSSRTDRSIQKQSLKLEGKLRLLDGITRTGNASANDFNAVLGACGRQGQLAQAVSVLSKMKKYAESVPECAPTTWSYNALLNACAVRGDTQEIEAIVNEMLDNDLNPDQVTMNTVIKAHITNLKNVVGGTSQTRVDTVMQALSFFEWSTENQKLESGAATYYSLFRLFATYLETPNEGNTNLADDGIDDDVEENDEDFIIGQEGELVAWMSDFITTTCRDAPLSSLDVGVFNNAFDYYHRLGDVDESFALFNVMKERGFQPDDATLGLMFATCAAQQQFDVGLNFLDHLMTNDGYKPTLKVLSGAMQLCANSKNPDGALELFRAIETSGAFTPTVETYEPVVFAYARVGNVTSAWEMANKMEEQLGRVSISIYNRILLACVEAALPGRALEVLGIIRHKDGVTPDVISYNTALEAFVRAGERAAWWRKNNNNQGKDSDAEFDDELRSNEEAELDSDDSDQTQATLSQENETQQREKAAWARASVLDLLEEMQRRRVKPDMTTFERAIAVCSVNEDFEGVVTVFDKLVDRKRGKDAINLRSDLVSDSSLTAYLVACTSLRDRDRVVEAPILLHKWHTATGQIPPEFVVTQLLDSLEVLGEWRCAVRMLPDWQAQFGVSPSVQVFNRVMQMCNHAGEHQLVAPIFATMQDATAYRVYPDAESYIQRISAEEQRENWVAATDLFVEMQKRFPSEEISHQQLQKLALGRYRLRQNEH</sequence>
<gene>
    <name evidence="5" type="ORF">GN958_ATG12484</name>
</gene>
<keyword evidence="1" id="KW-0677">Repeat</keyword>
<feature type="repeat" description="PPR" evidence="2">
    <location>
        <begin position="204"/>
        <end position="239"/>
    </location>
</feature>
<dbReference type="Pfam" id="PF13812">
    <property type="entry name" value="PPR_3"/>
    <property type="match status" value="1"/>
</dbReference>
<reference evidence="5" key="1">
    <citation type="submission" date="2020-03" db="EMBL/GenBank/DDBJ databases">
        <title>Hybrid Assembly of Korean Phytophthora infestans isolates.</title>
        <authorList>
            <person name="Prokchorchik M."/>
            <person name="Lee Y."/>
            <person name="Seo J."/>
            <person name="Cho J.-H."/>
            <person name="Park Y.-E."/>
            <person name="Jang D.-C."/>
            <person name="Im J.-S."/>
            <person name="Choi J.-G."/>
            <person name="Park H.-J."/>
            <person name="Lee G.-B."/>
            <person name="Lee Y.-G."/>
            <person name="Hong S.-Y."/>
            <person name="Cho K."/>
            <person name="Sohn K.H."/>
        </authorList>
    </citation>
    <scope>NUCLEOTIDE SEQUENCE</scope>
    <source>
        <strain evidence="5">KR_2_A2</strain>
    </source>
</reference>
<dbReference type="Pfam" id="PF01535">
    <property type="entry name" value="PPR"/>
    <property type="match status" value="1"/>
</dbReference>
<dbReference type="PANTHER" id="PTHR47447:SF17">
    <property type="entry name" value="OS12G0638900 PROTEIN"/>
    <property type="match status" value="1"/>
</dbReference>